<dbReference type="InterPro" id="IPR013217">
    <property type="entry name" value="Methyltransf_12"/>
</dbReference>
<dbReference type="InterPro" id="IPR020807">
    <property type="entry name" value="PKS_DH"/>
</dbReference>
<dbReference type="InterPro" id="IPR050091">
    <property type="entry name" value="PKS_NRPS_Biosynth_Enz"/>
</dbReference>
<feature type="region of interest" description="N-terminal hotdog fold" evidence="10">
    <location>
        <begin position="5947"/>
        <end position="6065"/>
    </location>
</feature>
<dbReference type="EMBL" id="KT368180">
    <property type="protein sequence ID" value="ALD83702.1"/>
    <property type="molecule type" value="Genomic_DNA"/>
</dbReference>
<dbReference type="PROSITE" id="PS52019">
    <property type="entry name" value="PKS_MFAS_DH"/>
    <property type="match status" value="3"/>
</dbReference>
<dbReference type="InterPro" id="IPR016039">
    <property type="entry name" value="Thiolase-like"/>
</dbReference>
<feature type="compositionally biased region" description="Basic and acidic residues" evidence="11">
    <location>
        <begin position="5246"/>
        <end position="5264"/>
    </location>
</feature>
<evidence type="ECO:0000259" key="13">
    <source>
        <dbReference type="PROSITE" id="PS52004"/>
    </source>
</evidence>
<accession>A0A0M4L8N3</accession>
<dbReference type="Pfam" id="PF21089">
    <property type="entry name" value="PKS_DH_N"/>
    <property type="match status" value="3"/>
</dbReference>
<dbReference type="SUPFAM" id="SSF47336">
    <property type="entry name" value="ACP-like"/>
    <property type="match status" value="4"/>
</dbReference>
<dbReference type="SMART" id="SM01294">
    <property type="entry name" value="PKS_PP_betabranch"/>
    <property type="match status" value="3"/>
</dbReference>
<dbReference type="Gene3D" id="3.40.50.150">
    <property type="entry name" value="Vaccinia Virus protein VP39"/>
    <property type="match status" value="1"/>
</dbReference>
<dbReference type="InterPro" id="IPR013968">
    <property type="entry name" value="PKS_KR"/>
</dbReference>
<feature type="region of interest" description="N-terminal hotdog fold" evidence="10">
    <location>
        <begin position="3940"/>
        <end position="4062"/>
    </location>
</feature>
<comment type="pathway">
    <text evidence="2">Antibiotic biosynthesis.</text>
</comment>
<dbReference type="Pfam" id="PF00109">
    <property type="entry name" value="ketoacyl-synt"/>
    <property type="match status" value="4"/>
</dbReference>
<evidence type="ECO:0000256" key="3">
    <source>
        <dbReference type="ARBA" id="ARBA00022450"/>
    </source>
</evidence>
<dbReference type="InterPro" id="IPR020841">
    <property type="entry name" value="PKS_Beta-ketoAc_synthase_dom"/>
</dbReference>
<dbReference type="Pfam" id="PF16197">
    <property type="entry name" value="KAsynt_C_assoc"/>
    <property type="match status" value="2"/>
</dbReference>
<dbReference type="InterPro" id="IPR057326">
    <property type="entry name" value="KR_dom"/>
</dbReference>
<evidence type="ECO:0000256" key="2">
    <source>
        <dbReference type="ARBA" id="ARBA00004792"/>
    </source>
</evidence>
<evidence type="ECO:0000256" key="11">
    <source>
        <dbReference type="SAM" id="MobiDB-lite"/>
    </source>
</evidence>
<dbReference type="Gene3D" id="1.10.1240.100">
    <property type="match status" value="3"/>
</dbReference>
<dbReference type="PROSITE" id="PS00606">
    <property type="entry name" value="KS3_1"/>
    <property type="match status" value="3"/>
</dbReference>
<feature type="compositionally biased region" description="Basic and acidic residues" evidence="11">
    <location>
        <begin position="5297"/>
        <end position="5311"/>
    </location>
</feature>
<dbReference type="InterPro" id="IPR018201">
    <property type="entry name" value="Ketoacyl_synth_AS"/>
</dbReference>
<feature type="domain" description="PKS/mFAS DH" evidence="14">
    <location>
        <begin position="2219"/>
        <end position="2502"/>
    </location>
</feature>
<dbReference type="InterPro" id="IPR014031">
    <property type="entry name" value="Ketoacyl_synth_C"/>
</dbReference>
<evidence type="ECO:0000256" key="6">
    <source>
        <dbReference type="ARBA" id="ARBA00022679"/>
    </source>
</evidence>
<name>A0A0M4L8N3_SORCE</name>
<dbReference type="GO" id="GO:0004315">
    <property type="term" value="F:3-oxoacyl-[acyl-carrier-protein] synthase activity"/>
    <property type="evidence" value="ECO:0007669"/>
    <property type="project" value="InterPro"/>
</dbReference>
<dbReference type="FunFam" id="3.40.47.10:FF:000019">
    <property type="entry name" value="Polyketide synthase type I"/>
    <property type="match status" value="4"/>
</dbReference>
<feature type="compositionally biased region" description="Low complexity" evidence="11">
    <location>
        <begin position="1558"/>
        <end position="1583"/>
    </location>
</feature>
<dbReference type="GO" id="GO:0071770">
    <property type="term" value="P:DIM/DIP cell wall layer assembly"/>
    <property type="evidence" value="ECO:0007669"/>
    <property type="project" value="TreeGrafter"/>
</dbReference>
<feature type="region of interest" description="Disordered" evidence="11">
    <location>
        <begin position="1553"/>
        <end position="1583"/>
    </location>
</feature>
<reference evidence="15" key="1">
    <citation type="journal article" date="2015" name="ACS Chem. Biol.">
        <title>Two of a Kind-The Biosynthetic Pathways of Chlorotonil and Anthracimycin.</title>
        <authorList>
            <person name="Jungmann K."/>
            <person name="Jansen R."/>
            <person name="Gerth K."/>
            <person name="Huch V."/>
            <person name="Krug D."/>
            <person name="Fenical W."/>
            <person name="Muller R."/>
        </authorList>
    </citation>
    <scope>NUCLEOTIDE SEQUENCE</scope>
    <source>
        <strain evidence="15">1525</strain>
    </source>
</reference>
<feature type="region of interest" description="Disordered" evidence="11">
    <location>
        <begin position="5123"/>
        <end position="5157"/>
    </location>
</feature>
<dbReference type="PROSITE" id="PS50075">
    <property type="entry name" value="CARRIER"/>
    <property type="match status" value="3"/>
</dbReference>
<dbReference type="PROSITE" id="PS00012">
    <property type="entry name" value="PHOSPHOPANTETHEINE"/>
    <property type="match status" value="1"/>
</dbReference>
<feature type="domain" description="PKS/mFAS DH" evidence="14">
    <location>
        <begin position="5947"/>
        <end position="6227"/>
    </location>
</feature>
<dbReference type="Pfam" id="PF22336">
    <property type="entry name" value="RhiE-like_linker"/>
    <property type="match status" value="2"/>
</dbReference>
<dbReference type="Gene3D" id="3.40.50.720">
    <property type="entry name" value="NAD(P)-binding Rossmann-like Domain"/>
    <property type="match status" value="3"/>
</dbReference>
<feature type="region of interest" description="Disordered" evidence="11">
    <location>
        <begin position="5246"/>
        <end position="5331"/>
    </location>
</feature>
<feature type="active site" description="Proton acceptor; for dehydratase activity" evidence="10">
    <location>
        <position position="5976"/>
    </location>
</feature>
<dbReference type="PANTHER" id="PTHR43775:SF37">
    <property type="entry name" value="SI:DKEY-61P9.11"/>
    <property type="match status" value="1"/>
</dbReference>
<dbReference type="Pfam" id="PF00550">
    <property type="entry name" value="PP-binding"/>
    <property type="match status" value="4"/>
</dbReference>
<feature type="active site" description="Proton donor; for dehydratase activity" evidence="10">
    <location>
        <position position="6144"/>
    </location>
</feature>
<dbReference type="GO" id="GO:0006633">
    <property type="term" value="P:fatty acid biosynthetic process"/>
    <property type="evidence" value="ECO:0007669"/>
    <property type="project" value="InterPro"/>
</dbReference>
<dbReference type="GO" id="GO:0031177">
    <property type="term" value="F:phosphopantetheine binding"/>
    <property type="evidence" value="ECO:0007669"/>
    <property type="project" value="InterPro"/>
</dbReference>
<dbReference type="InterPro" id="IPR036736">
    <property type="entry name" value="ACP-like_sf"/>
</dbReference>
<dbReference type="InterPro" id="IPR032821">
    <property type="entry name" value="PKS_assoc"/>
</dbReference>
<evidence type="ECO:0000256" key="9">
    <source>
        <dbReference type="ARBA" id="ARBA00054155"/>
    </source>
</evidence>
<comment type="subcellular location">
    <subcellularLocation>
        <location evidence="1">Cytoplasm</location>
    </subcellularLocation>
</comment>
<evidence type="ECO:0000256" key="10">
    <source>
        <dbReference type="PROSITE-ProRule" id="PRU01363"/>
    </source>
</evidence>
<evidence type="ECO:0000256" key="8">
    <source>
        <dbReference type="ARBA" id="ARBA00023268"/>
    </source>
</evidence>
<keyword evidence="8" id="KW-0511">Multifunctional enzyme</keyword>
<feature type="domain" description="Carrier" evidence="12">
    <location>
        <begin position="5165"/>
        <end position="5239"/>
    </location>
</feature>
<evidence type="ECO:0000259" key="14">
    <source>
        <dbReference type="PROSITE" id="PS52019"/>
    </source>
</evidence>
<evidence type="ECO:0000259" key="12">
    <source>
        <dbReference type="PROSITE" id="PS50075"/>
    </source>
</evidence>
<feature type="region of interest" description="Disordered" evidence="11">
    <location>
        <begin position="3018"/>
        <end position="3054"/>
    </location>
</feature>
<feature type="domain" description="Ketosynthase family 3 (KS3)" evidence="13">
    <location>
        <begin position="5336"/>
        <end position="5759"/>
    </location>
</feature>
<dbReference type="InterPro" id="IPR049490">
    <property type="entry name" value="C883_1060-like_KR_N"/>
</dbReference>
<dbReference type="Pfam" id="PF22621">
    <property type="entry name" value="CurL-like_PKS_C"/>
    <property type="match status" value="1"/>
</dbReference>
<dbReference type="SMART" id="SM00825">
    <property type="entry name" value="PKS_KS"/>
    <property type="match status" value="4"/>
</dbReference>
<feature type="active site" description="Proton donor; for dehydratase activity" evidence="10">
    <location>
        <position position="4142"/>
    </location>
</feature>
<dbReference type="Gene3D" id="3.10.129.110">
    <property type="entry name" value="Polyketide synthase dehydratase"/>
    <property type="match status" value="3"/>
</dbReference>
<dbReference type="SMART" id="SM00823">
    <property type="entry name" value="PKS_PP"/>
    <property type="match status" value="4"/>
</dbReference>
<feature type="compositionally biased region" description="Low complexity" evidence="11">
    <location>
        <begin position="3031"/>
        <end position="3042"/>
    </location>
</feature>
<feature type="domain" description="Ketosynthase family 3 (KS3)" evidence="13">
    <location>
        <begin position="3206"/>
        <end position="3643"/>
    </location>
</feature>
<feature type="domain" description="Ketosynthase family 3 (KS3)" evidence="13">
    <location>
        <begin position="4"/>
        <end position="430"/>
    </location>
</feature>
<proteinExistence type="predicted"/>
<protein>
    <submittedName>
        <fullName evidence="15">TAT polyketide synthase</fullName>
    </submittedName>
</protein>
<keyword evidence="3" id="KW-0596">Phosphopantetheine</keyword>
<dbReference type="InterPro" id="IPR009081">
    <property type="entry name" value="PP-bd_ACP"/>
</dbReference>
<dbReference type="Pfam" id="PF08242">
    <property type="entry name" value="Methyltransf_12"/>
    <property type="match status" value="1"/>
</dbReference>
<sequence>MMDSPGIAIIGIAGRFPDADDCDQLFENLLQGRSSIEEVPSERWSLDEHYSPDIAAPNKSTCKWVGLLDGVDRFDNAFFQISPREAMSMDPQQRLLLEEAWRCVEDSGVPLATLRSRRTAVYASTMNQDYQLRLASPGGVIDSYAAQGNYGCILANRISYTFGLRGASMLIDAACASSVVAIHQAKRALEQGDADYALVGAVNLHLHPFKYVSFSKSRFFSPSGRCRTFDKDANGYVPGEGVGVLLLQRLPDAIRARNHVHAVIKGTAVNHVGSSPSLTAPSVEAQREVLLEACREAGFAGDTVTYVEAHGTGTSLGDPIELEALNRAFKGATAERRYCRIGSVKTNIGHLDAAAGIAGVIKVVKMMSRRQIPPSLNLSEPNPIIDFDDSPFVVATEVEPWRSKAPGLPLRAGVSSFGFGGVSSHVLLESYAAPPAPDPEDGRAGWPFALSARSPVALERLVASWRRLIGSGAFARMRLGDVCATLMTGREAFPIRAGGWVTSAADVEALIEGWTRAPAARPPARWALRLAGPPCGAGPGLRAAVRRHGGLRRQVERAAAALAAVDAGGGDGAERLLDAAWPEGDRAARWLAAGHAYASYLLELGFSPEVVSSGREGLWLGLTVSGMARLEDAVAVLRGRKPASELALTRPRIPFFDPAAGQALMPVRFDAAYLRYLVAELPGPSEEASTHVRKARTLRRSQPTYRGFLDDWSRVLGERGQPLERLLQDDHLLTDASERAARERALLLVIVTSAYGRLSRKWGITRSTAGLGPGMAELVELVIDGVVPPESAVALLAEEAPNLPAIAAELARRQHLLSPDGAYPELARRRASVPEIEDVARWLRDTSAAGVDQAAAANGRPQLVLGASAGATPGQDMADVTVVDLDQPIERVALRLWLGGADIAWGELLPEGTFDRVTLPVCPFEGSSFWIPAEPSRAPSAEPSSAKAPVAVSCSSVWEEHPPVAVSPDRHRVERLLLLADGEEARAAALRHSAAAGARVVLVKPGEGYREIDRFTVEIDPGDPDHYARLVQELAGRGDLPGDIVHWWSEPAFPTRSEAIRGQLERGFFALFHLGRAVLARARGAQEKTRLFHVAAGGAEGLPQHAAVGAFARALEAETDRLVCTTLGLHGTDGGTPAATVAQWDSVLRELCSPVRTGAEIRWEGGRRYVRRLRELALEDAPPVAAPIAPRPGGVYLITGGAGELGHAVATHMGRRCSVSFVLVGRAELDAGKRARLDALRALGADVLYVRADVARREDVDGVIASAKARFGGIDGVIHAAGVFRPAYFARKEAADVEAIVAPKVHGTIHLDEALASERLDFFVLFSSITAIAAFEGVTDYAYANAFLDHFAARREALRAAGLRAGRTLSIDWPLWRDGGMHLSDEDLKAYREQTGLELLSLTEGMRLWDAVTSRVDTAHCLAARGDRDKASAFLGLGRAVEAAGARPPARPPAPEVLDADELHRRTEQLLRSMLAAELELQPEDVDPRTSFSVYGVDSVLVHHFNDRVAKVLGPTSKTVLFETRNVAELTAYVVKTHAAALAAKFLAEDAEARDRPATTAASATAAGGQPSSPAQRAGELAEAGGAADEDIAIIGVAGRYPEADDLEELWENLRSGRDCIAEVPGDRWDHTKYYDPDPDQASQGKIYGKWGGFLRDVDRFDPLFFGISPREAEVLDPQERVFLEVAWSTLEDAGYTGEQLRDVVARRRGGDVGVFVGVTTNTYLLLGPGERRAGNHAIPTSMPWSIANRVSYVLDLRGPSMPVDTACASSLTALHLACESLRRRECAMAIAGGVNLTLHPSKYLWMCQQRMLSPSGRCRTFGDKADGFVPGEGAGAVLLKRLSDALADGDPICAVVKGTASNHGGKTNGYTVPSPNAQAKLILEALDRAGVDPATIGYVEAHGTGTALGDPIEVAGLTKAFRERTDRSGFCALGSIKTNIGHLESAAGIAGLTKVLLQMRHDSLVPSLHAEQLNPSIDFSATPFRVQRELSPWRRLTLDGVERPRRACVSSFGAGGSNAHVIVEEHAPAPESGSVHEGPHLLVLSAKSEERLRMYAQRLLSFLKKRIAASEAGPGTRYSLGNIAHTLQVGRRALEERLAVLATSVAELVETLEAFVRSPGVPERAARGTASRARGHLAGLRERAAAVEQQAREGRLEELMTAWVQGAEVDWQRLPQRRGHRRVSLPTYPFQRDRAWIHDRQVLCEEPEVAPASRAALHPLVDENRSTLHEIRFSKRLSSREFFLRDHLVGDDLILPGVAIVEMARAAGELAAERPVRCVRNVVFTSPIKVADEPEEVYVRLQPGRDEAVDFEVYSLRSGQRRAHAQGKLVHAAADAPAPIERIDLDAVRGRCDARRIGAREAYALLDRIGLHLGPSFQSNLEIHAGEREAISRLELPAHLQGDFERYLLHPAMADGAQQVTAIAGLRGAQDIIHIPFSVGEFELLGRPPASCHAYVRLLDDDGAQRSPVRRYDVSLVDDTGRVFVKIKRFLSRPIQPSARNAEPVASEASPGPQALRRPAPPGAAPGGADAASQTLYFRGAWEPASLGPSGARSLRDGAIVLFGAGTSVRDALLARLREQGARARVLLVTPDRRFGRAGDDAFSLRLDAPEDYRALVSALMEDRPPPSAIAHLVCAGGGELATPEGRLARGFHSVLHLSRAILQHGLEDRLRMLFVHRAGPEGSAPELAAVSGFARSLRVESSKATLGTLELGGAAEPTADEVAHAVLSELSASDPEPAEARRAAGERRIFRLREVDPSLERDGHGASLRERGVYLVTGGLGGLGLILAEHLARTARARVALVGRSPLDAGREARLAELQALGAEIAYERADITRRAELDAAVASAKRRFGGLNGVIHTAGVLRDALLRNKTPEDVAAVLAPKTLGTTLLDEATRAEPLDFFALFSSTTALLGNLGQCDYAYANRFMDAFAELRERKRARGERSGKTISINWPLWRDGGMRVDAQVEQRLLGAWGMRPMSTASGLRAFDLALGSAGSHLLVISGDADRVRASLAPVGGARPEATRDELHASPPAAAPRAEASGGGGAGEDRGAEGALAPLLQRDLVRIFAGMLKIPEGRIDVDRNITDYGVESVGLMELSSLVNGRYGIDVTPASFFEYPTLGAFARHLLEDHGDAVLRRHGAALPDRAAAAGPEPERAPAAPAHVEVAPRASAAGEPPAVNGAASPVEPARGTTLVAGGASGATEPIAIIGMSGVMPLSEDLDAFWEHLAAGDDLISEIPADRWDWRAWYGDPAKEPNKTNIKWGGFIRDADKFDARFFGISRREAEFMDPQQRVFLEIVWRTIEDAGYRASELARRRVGVFAGVSLLDYAELLRDSGVDIEAYTTTGMFHSILANRVSFLMNFHGPSVPVDTACSSSLVAIRQASEAIWAGSCDVAIAGGINLLLHPMVYVSFSRASMLSLDGRCKTFDARANGYVRSEGGGALLLKPLGKALSDGDNIHAIIRGSAVNHGGRVNTMTAPNPNAQAELILSALGEAGLDPSTISYVEAHGTGTSLGDPIEVNGLKKAFKEGFRRSGKPIPNEPYCGIGSVKSNIGHLEPAAAISGIFKVILAMKHGMIPGNINFEAQNPFIQLDNTPFYLVTRSRPWERLCDDGGREIPRRAGVSSFGFGGVNGHLVLEEPIDARPRVDEAGPWLVPLSAKNEERLRAYAALLADHLDPAASGPPAAAPASAAASEEEVLARVTQELLEIVSQVGELGGADVSPDQAFTDLGFDAVRLTELAKRLSAAYGVSLDLSALVDHPSADSLARRLWQADAPRLIERDQGGERPRPAPLSGERPHLPDVAYTLQVGREAMDERLAVIASSAQELVDKLRAFGEGGAEIDDLHRGNAAKSAGQLDALLDGGEGEEFLRTLVRNRRLDKLARLWVSGVEVDWRLLHPSPTPRRIPLPTYPFARDRFWVPKSGSRYEALGRAAQPFLDGIDVGRSAGQGVFFRKTLRASDAIVGDHRVGGQLVFPGVGQIAMVAAAAWQSSQADGVEISRVVWLRPLVVDGETREARVRLTEEDGALRFEVQTLAGGEGGAVVVHSTGALRPLGAPGGAGGEGPPALVDAIRQRCPRAVGQAELYDAFARTGVALGGYFRTLQQAWLGDAEAVAEVRVPPEHAAEGARQVIPPGILDAALQLMGALTIVGAGRGAAPLLPFAVERIDLLRPFKEGGHVHVASTGELRFSAAIVDGQGRVCARLHDVTMREGRAQASPLYFLPGWRYAPLPGGERAGRAVGPDRRRVVIVHPGEDAWLASALAAAHGADEVILVRLGAEDRQRSAHAWEVRVADPSALAACVERLPAPDRLYFLGVEPREAPLEDLDAIEAAEERGVLSLFRLVKALRRRGWAAAPLALTVVTSDVADLRAGDVVRPLAAGLHGLTRSIAKEHPGWSVGCVDVSSDELGRPDVVAAIVAEPGGAGGAEIAVREARRYARVLRPVVMPPDGQVPLRPRGVYLIVGGAGGIGLEIALHLAAAVEARLVLVGRSALGPEQRGKIARIERAGGEVLYVQADAADAAGMRGAVQAARRRFGAIHGAIHSALVLRDRLLENMDEATFRAALAPKVRGSAALFQALGSEPLDFALFFSSVQSFSGNAGQSNYAAAGTFEDAFARHLGRARPYPVKIIHWGYWGTVGVVATEEHRRRMASQGVESLGPEDGVAAVRAVLRGRLGQVAVVRAADEALSALGVDLREEVVAYAEAPSLLERAAPAARAADLPSEVFERSLEAFDAVERLGERLLLAAFGRMGARLRAGERHDRDELARRLQIAPRHARLYGELLEILATAGLVRLDGAAVVGAPAPGERGAQDDAAALAAERQRVAARFPEKAGHVDLLWTCLERYPDVLQGRVSAMDVVFPGSSMEGVGRIYKGNTTSDYYNGLVASAVRAHLEAAAAALPPGRKTRILEIGAGTGGTTALVLDAISSHAGRFEYVFTDVSAGFVKHGQRQLGSSNPGMEFGVLDIERDVEGQGYAPGSVDIVIATNVLHATRRIADTLARAKALLRTNGWMILNEVTVAQRFTTLTFGLLDGWWLFEDGDVRLPGSPLLDAAGWRRLLAEEGFEKSVTLGQVGRDGRGLGQSVIIAESDGLVRRPRTSAGAAAAPNVRAGLDAASPAELRAPQAPSARPPVGPAQPAREEPAARENGAPRPAAAIDARERVEALVLEVLAEVLEVDRSELDASTPYTNLGVDSILSVAIAARLNRTLSIDLRSTDLFNYATARKLAAHIVASSGATLKLEPARHEPVEAPPEPPRHEASAASPPRAPHGARNGGRNGAAESAVLFFAEPPPPREEQARPARRAEPVEAAAPVSAREAPEHLGARGPEARPRTAAIVGISGRFPGARDVHELWRNLSRGVASVEEATRWDVAGFYDPSPRAQGKSYSKWGGFLSDVDRFDSLFFNISPKEAELMDPRQRLFLEEAWKAIEDAGYSERDLEEARCAVFVGCSSGDYRSLLDKGGNTPSPYSFMGTSSSILSARISYLLNLKGPSVPIDTACSSSLVALHLACEGICNGTYDMALVGGAEVLTTPDFHVMASGGTMLSPDGKCKTFDQKADGFVPGEAVAVLVLKELEAAVRDGDHVYGVIRGSGINQDGKTNGITAPSAPSQAALERDVYDRFGIDPSTITYVEAHGTGTKLGDPIEIQALTEAFRPYTGRRQFCAIGSVKTNVGHTLTAAGVVGVIKVLLCMQHEQLVPSLNLERENELIDFRDSPFYVNTELKPWSRGPSAPRRAAVSSFGFSGTNAHVVVEEHATPSSARASDRKPWYLIPLSARTQDALQRKLQDLAAWLERADPAPRLRDVAFTLQAGRSHFPVRTAIVARDAADLLRATNGLLQAGAAARPAQPAAGRSRAAEEQGRRLLAELAEPGLDAPQRRARLEQLAELYVQGQDLAWSALHEGEDHRRLSAPTYPFAGERHWFAPAEGGARPRAPARRARLHPLIDENTSTFEEQRFTTELSAGDPHVRDHVVEGRPVLPGVIALEVARAAGELSAGRRVEALRDVVWSSVVALAGAPRALQVSLYPSAEQAEFEVWTADEDGRRSKHAGGVVVFSGAGGAATPPAAIDPAGIQRRCGAPIEGAACYASLRARGLDYGPTFRVIEALHRGDGEVLARLRLPDAGDGSDGGYVLHPSLLDGALQAASWLLGPEPPADARVLPFLLEELRVFDPLSRARYAHVTPGRSGGGVSAFDVLVADGAGRPLAAVRGYAARAQPRPGAAAGPRAAPPEASADPALVQIFRQVQENAIPMADAIRLLDGHAKPA</sequence>
<feature type="active site" description="Proton acceptor; for dehydratase activity" evidence="10">
    <location>
        <position position="3971"/>
    </location>
</feature>
<feature type="region of interest" description="N-terminal hotdog fold" evidence="10">
    <location>
        <begin position="2219"/>
        <end position="2337"/>
    </location>
</feature>
<keyword evidence="6" id="KW-0808">Transferase</keyword>
<dbReference type="InterPro" id="IPR014030">
    <property type="entry name" value="Ketoacyl_synth_N"/>
</dbReference>
<feature type="domain" description="Carrier" evidence="12">
    <location>
        <begin position="3057"/>
        <end position="3134"/>
    </location>
</feature>
<dbReference type="SUPFAM" id="SSF51735">
    <property type="entry name" value="NAD(P)-binding Rossmann-fold domains"/>
    <property type="match status" value="6"/>
</dbReference>
<dbReference type="InterPro" id="IPR049552">
    <property type="entry name" value="PKS_DH_N"/>
</dbReference>
<dbReference type="PROSITE" id="PS52004">
    <property type="entry name" value="KS3_2"/>
    <property type="match status" value="4"/>
</dbReference>
<keyword evidence="4" id="KW-0963">Cytoplasm</keyword>
<dbReference type="Pfam" id="PF21394">
    <property type="entry name" value="Beta-ketacyl_N"/>
    <property type="match status" value="2"/>
</dbReference>
<dbReference type="InterPro" id="IPR054514">
    <property type="entry name" value="RhiE-like_linker"/>
</dbReference>
<feature type="region of interest" description="C-terminal hotdog fold" evidence="10">
    <location>
        <begin position="6083"/>
        <end position="6227"/>
    </location>
</feature>
<dbReference type="GO" id="GO:0005886">
    <property type="term" value="C:plasma membrane"/>
    <property type="evidence" value="ECO:0007669"/>
    <property type="project" value="TreeGrafter"/>
</dbReference>
<evidence type="ECO:0000256" key="7">
    <source>
        <dbReference type="ARBA" id="ARBA00022737"/>
    </source>
</evidence>
<dbReference type="CDD" id="cd08953">
    <property type="entry name" value="KR_2_SDR_x"/>
    <property type="match status" value="3"/>
</dbReference>
<feature type="compositionally biased region" description="Basic and acidic residues" evidence="11">
    <location>
        <begin position="3781"/>
        <end position="3793"/>
    </location>
</feature>
<feature type="region of interest" description="Disordered" evidence="11">
    <location>
        <begin position="2499"/>
        <end position="2531"/>
    </location>
</feature>
<evidence type="ECO:0000256" key="5">
    <source>
        <dbReference type="ARBA" id="ARBA00022553"/>
    </source>
</evidence>
<comment type="function">
    <text evidence="9">Involved in production of the polyketide antibiotic thailandamide.</text>
</comment>
<dbReference type="Pfam" id="PF14765">
    <property type="entry name" value="PS-DH"/>
    <property type="match status" value="3"/>
</dbReference>
<gene>
    <name evidence="15" type="primary">ctoC</name>
</gene>
<dbReference type="InterPro" id="IPR006162">
    <property type="entry name" value="Ppantetheine_attach_site"/>
</dbReference>
<dbReference type="Gene3D" id="1.10.1200.10">
    <property type="entry name" value="ACP-like"/>
    <property type="match status" value="4"/>
</dbReference>
<dbReference type="InterPro" id="IPR042104">
    <property type="entry name" value="PKS_dehydratase_sf"/>
</dbReference>
<dbReference type="InterPro" id="IPR020806">
    <property type="entry name" value="PKS_PP-bd"/>
</dbReference>
<dbReference type="InterPro" id="IPR049900">
    <property type="entry name" value="PKS_mFAS_DH"/>
</dbReference>
<dbReference type="InterPro" id="IPR029063">
    <property type="entry name" value="SAM-dependent_MTases_sf"/>
</dbReference>
<dbReference type="SMART" id="SM00826">
    <property type="entry name" value="PKS_DH"/>
    <property type="match status" value="3"/>
</dbReference>
<evidence type="ECO:0000256" key="4">
    <source>
        <dbReference type="ARBA" id="ARBA00022490"/>
    </source>
</evidence>
<feature type="region of interest" description="C-terminal hotdog fold" evidence="10">
    <location>
        <begin position="2354"/>
        <end position="2502"/>
    </location>
</feature>
<feature type="domain" description="PKS/mFAS DH" evidence="14">
    <location>
        <begin position="3940"/>
        <end position="4240"/>
    </location>
</feature>
<dbReference type="GO" id="GO:0005737">
    <property type="term" value="C:cytoplasm"/>
    <property type="evidence" value="ECO:0007669"/>
    <property type="project" value="UniProtKB-SubCell"/>
</dbReference>
<dbReference type="InterPro" id="IPR036291">
    <property type="entry name" value="NAD(P)-bd_dom_sf"/>
</dbReference>
<organism evidence="15">
    <name type="scientific">Sorangium cellulosum</name>
    <name type="common">Polyangium cellulosum</name>
    <dbReference type="NCBI Taxonomy" id="56"/>
    <lineage>
        <taxon>Bacteria</taxon>
        <taxon>Pseudomonadati</taxon>
        <taxon>Myxococcota</taxon>
        <taxon>Polyangia</taxon>
        <taxon>Polyangiales</taxon>
        <taxon>Polyangiaceae</taxon>
        <taxon>Sorangium</taxon>
    </lineage>
</organism>
<feature type="active site" description="Proton acceptor; for dehydratase activity" evidence="10">
    <location>
        <position position="2248"/>
    </location>
</feature>
<feature type="active site" description="Proton donor; for dehydratase activity" evidence="10">
    <location>
        <position position="2416"/>
    </location>
</feature>
<dbReference type="SMART" id="SM00822">
    <property type="entry name" value="PKS_KR"/>
    <property type="match status" value="3"/>
</dbReference>
<feature type="region of interest" description="C-terminal hotdog fold" evidence="10">
    <location>
        <begin position="4081"/>
        <end position="4240"/>
    </location>
</feature>
<dbReference type="GO" id="GO:0004312">
    <property type="term" value="F:fatty acid synthase activity"/>
    <property type="evidence" value="ECO:0007669"/>
    <property type="project" value="TreeGrafter"/>
</dbReference>
<dbReference type="InterPro" id="IPR049551">
    <property type="entry name" value="PKS_DH_C"/>
</dbReference>
<feature type="domain" description="Carrier" evidence="12">
    <location>
        <begin position="3701"/>
        <end position="3778"/>
    </location>
</feature>
<feature type="compositionally biased region" description="Basic and acidic residues" evidence="11">
    <location>
        <begin position="5322"/>
        <end position="5331"/>
    </location>
</feature>
<feature type="compositionally biased region" description="Low complexity" evidence="11">
    <location>
        <begin position="5312"/>
        <end position="5321"/>
    </location>
</feature>
<evidence type="ECO:0000313" key="15">
    <source>
        <dbReference type="EMBL" id="ALD83702.1"/>
    </source>
</evidence>
<dbReference type="Pfam" id="PF02801">
    <property type="entry name" value="Ketoacyl-synt_C"/>
    <property type="match status" value="4"/>
</dbReference>
<dbReference type="Gene3D" id="3.30.70.3290">
    <property type="match status" value="2"/>
</dbReference>
<dbReference type="CDD" id="cd02440">
    <property type="entry name" value="AdoMet_MTases"/>
    <property type="match status" value="1"/>
</dbReference>
<keyword evidence="5" id="KW-0597">Phosphoprotein</keyword>
<dbReference type="SUPFAM" id="SSF53335">
    <property type="entry name" value="S-adenosyl-L-methionine-dependent methyltransferases"/>
    <property type="match status" value="1"/>
</dbReference>
<feature type="region of interest" description="Disordered" evidence="11">
    <location>
        <begin position="3781"/>
        <end position="3803"/>
    </location>
</feature>
<evidence type="ECO:0000256" key="1">
    <source>
        <dbReference type="ARBA" id="ARBA00004496"/>
    </source>
</evidence>
<keyword evidence="7" id="KW-0677">Repeat</keyword>
<dbReference type="SUPFAM" id="SSF53901">
    <property type="entry name" value="Thiolase-like"/>
    <property type="match status" value="4"/>
</dbReference>
<feature type="domain" description="Ketosynthase family 3 (KS3)" evidence="13">
    <location>
        <begin position="1589"/>
        <end position="2026"/>
    </location>
</feature>
<dbReference type="Gene3D" id="3.40.47.10">
    <property type="match status" value="4"/>
</dbReference>
<dbReference type="CDD" id="cd00833">
    <property type="entry name" value="PKS"/>
    <property type="match status" value="4"/>
</dbReference>
<dbReference type="PANTHER" id="PTHR43775">
    <property type="entry name" value="FATTY ACID SYNTHASE"/>
    <property type="match status" value="1"/>
</dbReference>
<dbReference type="Pfam" id="PF08659">
    <property type="entry name" value="KR"/>
    <property type="match status" value="3"/>
</dbReference>